<proteinExistence type="predicted"/>
<organism evidence="2 3">
    <name type="scientific">Cytobacillus pseudoceanisediminis</name>
    <dbReference type="NCBI Taxonomy" id="3051614"/>
    <lineage>
        <taxon>Bacteria</taxon>
        <taxon>Bacillati</taxon>
        <taxon>Bacillota</taxon>
        <taxon>Bacilli</taxon>
        <taxon>Bacillales</taxon>
        <taxon>Bacillaceae</taxon>
        <taxon>Cytobacillus</taxon>
    </lineage>
</organism>
<keyword evidence="1" id="KW-1133">Transmembrane helix</keyword>
<dbReference type="EMBL" id="CP151651">
    <property type="protein sequence ID" value="WZP05714.1"/>
    <property type="molecule type" value="Genomic_DNA"/>
</dbReference>
<accession>A0ABZ2ZDY9</accession>
<reference evidence="2 3" key="1">
    <citation type="submission" date="2024-04" db="EMBL/GenBank/DDBJ databases">
        <title>Screening of coral probiotics and analysis of their probiotic properties.</title>
        <authorList>
            <person name="Wang S."/>
        </authorList>
    </citation>
    <scope>NUCLEOTIDE SEQUENCE [LARGE SCALE GENOMIC DNA]</scope>
    <source>
        <strain evidence="2 3">GXU-Z9</strain>
    </source>
</reference>
<dbReference type="Proteomes" id="UP001472074">
    <property type="component" value="Chromosome"/>
</dbReference>
<sequence>MSFKSPLFIINLIALLGLIFFLWIAGFFGIWKHESKDISEDTGDIFAQANPVVKINFEKTEGKVIYEEDNNKIYVSEIFIDTYSNYQVIFSSIGSYNFSGATLVSGIEHARQNKGDTDILQVQLIRV</sequence>
<dbReference type="RefSeq" id="WP_342025579.1">
    <property type="nucleotide sequence ID" value="NZ_CP151651.1"/>
</dbReference>
<evidence type="ECO:0000313" key="2">
    <source>
        <dbReference type="EMBL" id="WZP05714.1"/>
    </source>
</evidence>
<name>A0ABZ2ZDY9_9BACI</name>
<keyword evidence="1" id="KW-0472">Membrane</keyword>
<keyword evidence="1" id="KW-0812">Transmembrane</keyword>
<feature type="transmembrane region" description="Helical" evidence="1">
    <location>
        <begin position="6"/>
        <end position="31"/>
    </location>
</feature>
<protein>
    <submittedName>
        <fullName evidence="2">Uncharacterized protein</fullName>
    </submittedName>
</protein>
<gene>
    <name evidence="2" type="ORF">AADC60_16650</name>
</gene>
<evidence type="ECO:0000313" key="3">
    <source>
        <dbReference type="Proteomes" id="UP001472074"/>
    </source>
</evidence>
<keyword evidence="3" id="KW-1185">Reference proteome</keyword>
<evidence type="ECO:0000256" key="1">
    <source>
        <dbReference type="SAM" id="Phobius"/>
    </source>
</evidence>